<keyword evidence="6" id="KW-0862">Zinc</keyword>
<comment type="similarity">
    <text evidence="2">Belongs to the krueppel C2H2-type zinc-finger protein family.</text>
</comment>
<evidence type="ECO:0000256" key="5">
    <source>
        <dbReference type="ARBA" id="ARBA00022771"/>
    </source>
</evidence>
<name>A0AAN8WV39_HALRR</name>
<evidence type="ECO:0000256" key="8">
    <source>
        <dbReference type="ARBA" id="ARBA00023125"/>
    </source>
</evidence>
<evidence type="ECO:0000256" key="3">
    <source>
        <dbReference type="ARBA" id="ARBA00022723"/>
    </source>
</evidence>
<dbReference type="GO" id="GO:0003677">
    <property type="term" value="F:DNA binding"/>
    <property type="evidence" value="ECO:0007669"/>
    <property type="project" value="UniProtKB-KW"/>
</dbReference>
<dbReference type="PANTHER" id="PTHR24403:SF67">
    <property type="entry name" value="FI01116P-RELATED"/>
    <property type="match status" value="1"/>
</dbReference>
<dbReference type="PROSITE" id="PS50157">
    <property type="entry name" value="ZINC_FINGER_C2H2_2"/>
    <property type="match status" value="4"/>
</dbReference>
<proteinExistence type="inferred from homology"/>
<keyword evidence="10" id="KW-0539">Nucleus</keyword>
<feature type="domain" description="C2H2-type" evidence="12">
    <location>
        <begin position="150"/>
        <end position="177"/>
    </location>
</feature>
<dbReference type="FunFam" id="3.30.160.60:FF:000075">
    <property type="entry name" value="Putative zinc finger protein 536"/>
    <property type="match status" value="1"/>
</dbReference>
<accession>A0AAN8WV39</accession>
<comment type="caution">
    <text evidence="13">The sequence shown here is derived from an EMBL/GenBank/DDBJ whole genome shotgun (WGS) entry which is preliminary data.</text>
</comment>
<feature type="domain" description="C2H2-type" evidence="12">
    <location>
        <begin position="7"/>
        <end position="34"/>
    </location>
</feature>
<evidence type="ECO:0000256" key="10">
    <source>
        <dbReference type="ARBA" id="ARBA00023242"/>
    </source>
</evidence>
<dbReference type="InterPro" id="IPR013087">
    <property type="entry name" value="Znf_C2H2_type"/>
</dbReference>
<evidence type="ECO:0000256" key="2">
    <source>
        <dbReference type="ARBA" id="ARBA00006991"/>
    </source>
</evidence>
<dbReference type="AlphaFoldDB" id="A0AAN8WV39"/>
<keyword evidence="8" id="KW-0238">DNA-binding</keyword>
<dbReference type="PROSITE" id="PS00028">
    <property type="entry name" value="ZINC_FINGER_C2H2_1"/>
    <property type="match status" value="1"/>
</dbReference>
<feature type="domain" description="C2H2-type" evidence="12">
    <location>
        <begin position="122"/>
        <end position="149"/>
    </location>
</feature>
<keyword evidence="4" id="KW-0677">Repeat</keyword>
<evidence type="ECO:0000256" key="6">
    <source>
        <dbReference type="ARBA" id="ARBA00022833"/>
    </source>
</evidence>
<evidence type="ECO:0000313" key="14">
    <source>
        <dbReference type="Proteomes" id="UP001381693"/>
    </source>
</evidence>
<gene>
    <name evidence="13" type="ORF">SK128_026746</name>
</gene>
<protein>
    <recommendedName>
        <fullName evidence="12">C2H2-type domain-containing protein</fullName>
    </recommendedName>
</protein>
<dbReference type="Pfam" id="PF00096">
    <property type="entry name" value="zf-C2H2"/>
    <property type="match status" value="1"/>
</dbReference>
<evidence type="ECO:0000256" key="4">
    <source>
        <dbReference type="ARBA" id="ARBA00022737"/>
    </source>
</evidence>
<evidence type="ECO:0000256" key="1">
    <source>
        <dbReference type="ARBA" id="ARBA00004123"/>
    </source>
</evidence>
<organism evidence="13 14">
    <name type="scientific">Halocaridina rubra</name>
    <name type="common">Hawaiian red shrimp</name>
    <dbReference type="NCBI Taxonomy" id="373956"/>
    <lineage>
        <taxon>Eukaryota</taxon>
        <taxon>Metazoa</taxon>
        <taxon>Ecdysozoa</taxon>
        <taxon>Arthropoda</taxon>
        <taxon>Crustacea</taxon>
        <taxon>Multicrustacea</taxon>
        <taxon>Malacostraca</taxon>
        <taxon>Eumalacostraca</taxon>
        <taxon>Eucarida</taxon>
        <taxon>Decapoda</taxon>
        <taxon>Pleocyemata</taxon>
        <taxon>Caridea</taxon>
        <taxon>Atyoidea</taxon>
        <taxon>Atyidae</taxon>
        <taxon>Halocaridina</taxon>
    </lineage>
</organism>
<keyword evidence="7" id="KW-0805">Transcription regulation</keyword>
<dbReference type="Gene3D" id="3.30.160.60">
    <property type="entry name" value="Classic Zinc Finger"/>
    <property type="match status" value="4"/>
</dbReference>
<dbReference type="PANTHER" id="PTHR24403">
    <property type="entry name" value="ZINC FINGER PROTEIN"/>
    <property type="match status" value="1"/>
</dbReference>
<keyword evidence="9" id="KW-0804">Transcription</keyword>
<dbReference type="GO" id="GO:0045944">
    <property type="term" value="P:positive regulation of transcription by RNA polymerase II"/>
    <property type="evidence" value="ECO:0007669"/>
    <property type="project" value="TreeGrafter"/>
</dbReference>
<dbReference type="SMART" id="SM00355">
    <property type="entry name" value="ZnF_C2H2"/>
    <property type="match status" value="5"/>
</dbReference>
<reference evidence="13 14" key="1">
    <citation type="submission" date="2023-11" db="EMBL/GenBank/DDBJ databases">
        <title>Halocaridina rubra genome assembly.</title>
        <authorList>
            <person name="Smith C."/>
        </authorList>
    </citation>
    <scope>NUCLEOTIDE SEQUENCE [LARGE SCALE GENOMIC DNA]</scope>
    <source>
        <strain evidence="13">EP-1</strain>
        <tissue evidence="13">Whole</tissue>
    </source>
</reference>
<evidence type="ECO:0000259" key="12">
    <source>
        <dbReference type="PROSITE" id="PS50157"/>
    </source>
</evidence>
<dbReference type="Pfam" id="PF13909">
    <property type="entry name" value="zf-H2C2_5"/>
    <property type="match status" value="1"/>
</dbReference>
<dbReference type="GO" id="GO:0005634">
    <property type="term" value="C:nucleus"/>
    <property type="evidence" value="ECO:0007669"/>
    <property type="project" value="UniProtKB-SubCell"/>
</dbReference>
<evidence type="ECO:0000313" key="13">
    <source>
        <dbReference type="EMBL" id="KAK7066934.1"/>
    </source>
</evidence>
<dbReference type="InterPro" id="IPR050688">
    <property type="entry name" value="Zinc_finger/UBP_domain"/>
</dbReference>
<keyword evidence="5 11" id="KW-0863">Zinc-finger</keyword>
<evidence type="ECO:0000256" key="7">
    <source>
        <dbReference type="ARBA" id="ARBA00023015"/>
    </source>
</evidence>
<sequence>MVTGKIHHCPYCSYITHNKTHMTIHVRKHTGERPHACPHCSYRTVQENNLKRHVLIHSKEKIHSCSYCKFRTDTLGALQRHIQRLHVGSFAIGGRSDTKKRHHTLQVSLGGRKNTPGMSKIHRCPYCSYSTPKKTHMTSHVRIHTKEKPFCCLYCPLRFTQKGNLHKHMMTHVKNNYVHPSQR</sequence>
<dbReference type="SUPFAM" id="SSF57667">
    <property type="entry name" value="beta-beta-alpha zinc fingers"/>
    <property type="match status" value="3"/>
</dbReference>
<keyword evidence="3" id="KW-0479">Metal-binding</keyword>
<dbReference type="InterPro" id="IPR036236">
    <property type="entry name" value="Znf_C2H2_sf"/>
</dbReference>
<comment type="subcellular location">
    <subcellularLocation>
        <location evidence="1">Nucleus</location>
    </subcellularLocation>
</comment>
<dbReference type="FunFam" id="3.30.160.60:FF:000065">
    <property type="entry name" value="B-cell CLL/lymphoma 6, member B"/>
    <property type="match status" value="1"/>
</dbReference>
<evidence type="ECO:0000256" key="11">
    <source>
        <dbReference type="PROSITE-ProRule" id="PRU00042"/>
    </source>
</evidence>
<feature type="domain" description="C2H2-type" evidence="12">
    <location>
        <begin position="35"/>
        <end position="62"/>
    </location>
</feature>
<evidence type="ECO:0000256" key="9">
    <source>
        <dbReference type="ARBA" id="ARBA00023163"/>
    </source>
</evidence>
<dbReference type="Proteomes" id="UP001381693">
    <property type="component" value="Unassembled WGS sequence"/>
</dbReference>
<dbReference type="GO" id="GO:0008270">
    <property type="term" value="F:zinc ion binding"/>
    <property type="evidence" value="ECO:0007669"/>
    <property type="project" value="UniProtKB-KW"/>
</dbReference>
<dbReference type="EMBL" id="JAXCGZ010018977">
    <property type="protein sequence ID" value="KAK7066934.1"/>
    <property type="molecule type" value="Genomic_DNA"/>
</dbReference>
<keyword evidence="14" id="KW-1185">Reference proteome</keyword>